<dbReference type="NCBIfam" id="TIGR02231">
    <property type="entry name" value="mucoidy inhibitor MuiA family protein"/>
    <property type="match status" value="1"/>
</dbReference>
<gene>
    <name evidence="4" type="ORF">BC777_2763</name>
</gene>
<keyword evidence="1" id="KW-0732">Signal</keyword>
<evidence type="ECO:0000313" key="4">
    <source>
        <dbReference type="EMBL" id="PJI86394.1"/>
    </source>
</evidence>
<dbReference type="RefSeq" id="WP_100368684.1">
    <property type="nucleotide sequence ID" value="NZ_PGTY01000002.1"/>
</dbReference>
<dbReference type="InterPro" id="IPR025554">
    <property type="entry name" value="DUF4140"/>
</dbReference>
<proteinExistence type="predicted"/>
<evidence type="ECO:0000313" key="5">
    <source>
        <dbReference type="Proteomes" id="UP000228531"/>
    </source>
</evidence>
<dbReference type="EMBL" id="PGTY01000002">
    <property type="protein sequence ID" value="PJI86394.1"/>
    <property type="molecule type" value="Genomic_DNA"/>
</dbReference>
<reference evidence="4 5" key="1">
    <citation type="submission" date="2017-11" db="EMBL/GenBank/DDBJ databases">
        <title>Genomic Encyclopedia of Archaeal and Bacterial Type Strains, Phase II (KMG-II): From Individual Species to Whole Genera.</title>
        <authorList>
            <person name="Goeker M."/>
        </authorList>
    </citation>
    <scope>NUCLEOTIDE SEQUENCE [LARGE SCALE GENOMIC DNA]</scope>
    <source>
        <strain evidence="4 5">DSM 29128</strain>
    </source>
</reference>
<evidence type="ECO:0000259" key="2">
    <source>
        <dbReference type="Pfam" id="PF13598"/>
    </source>
</evidence>
<organism evidence="4 5">
    <name type="scientific">Yoonia maricola</name>
    <dbReference type="NCBI Taxonomy" id="420999"/>
    <lineage>
        <taxon>Bacteria</taxon>
        <taxon>Pseudomonadati</taxon>
        <taxon>Pseudomonadota</taxon>
        <taxon>Alphaproteobacteria</taxon>
        <taxon>Rhodobacterales</taxon>
        <taxon>Paracoccaceae</taxon>
        <taxon>Yoonia</taxon>
    </lineage>
</organism>
<dbReference type="InterPro" id="IPR037291">
    <property type="entry name" value="DUF4139"/>
</dbReference>
<dbReference type="PANTHER" id="PTHR31005:SF8">
    <property type="entry name" value="DUF4139 DOMAIN-CONTAINING PROTEIN"/>
    <property type="match status" value="1"/>
</dbReference>
<dbReference type="Pfam" id="PF13598">
    <property type="entry name" value="DUF4139"/>
    <property type="match status" value="1"/>
</dbReference>
<dbReference type="PANTHER" id="PTHR31005">
    <property type="entry name" value="DUF4139 DOMAIN-CONTAINING PROTEIN"/>
    <property type="match status" value="1"/>
</dbReference>
<dbReference type="Proteomes" id="UP000228531">
    <property type="component" value="Unassembled WGS sequence"/>
</dbReference>
<accession>A0A2M8W667</accession>
<feature type="domain" description="DUF4140" evidence="3">
    <location>
        <begin position="31"/>
        <end position="138"/>
    </location>
</feature>
<sequence>MFRLFLTTSLIALAAPSFADTFTAEARVDTVTIYPGLATVMRQVTLDLPAGQHEIVVPGMPEGLSTEGLRLAAPAGTQVGTVNLAFDRLPVTADQSGPEIEAARDAVERLEAVLRDRDAAIAQIRLRVQAAEEQIAFLQSLSQASAGEALTAASVTDIQALAQMVGSETLAVREAAFAAEQEAKTAELAREDDIEALQNARQALAALVAPEQEGAVLTFTLAVAEAGEVTVDVSSVEGFANWSPVYDMRLTTGDEAALDIDRAVVISQQTGQDWTDVQLILSTARPGEQIGPSGVWAPLRRIISEDELERERGVAAMADGVQMLSRSIAESPALEAAAVPMPVTAQADFSGATVTYVYPGRVDIRNGVEDLRLPLDTLNFEADVWAEAVPSRDQIAYRMAEFTNDTGEVMLPGQALIFADGTMIGFSQLPLLAAGGDIEMGFGPLDGLRLTRAIPNKTTGDVGVFTSANQLTEQAVIKVENLTGQDWAVKLRDAIPYSEQEDLEVAFEATPAVTRRNPDGLRGILEWDLDIAAGDAQEVTLDYTLTWPNGFVLR</sequence>
<dbReference type="InterPro" id="IPR011935">
    <property type="entry name" value="CHP02231"/>
</dbReference>
<protein>
    <submittedName>
        <fullName evidence="4">Uncharacterized protein (TIGR02231 family)</fullName>
    </submittedName>
</protein>
<feature type="domain" description="DUF4139" evidence="2">
    <location>
        <begin position="232"/>
        <end position="549"/>
    </location>
</feature>
<feature type="signal peptide" evidence="1">
    <location>
        <begin position="1"/>
        <end position="19"/>
    </location>
</feature>
<name>A0A2M8W667_9RHOB</name>
<keyword evidence="5" id="KW-1185">Reference proteome</keyword>
<dbReference type="Pfam" id="PF13600">
    <property type="entry name" value="DUF4140"/>
    <property type="match status" value="1"/>
</dbReference>
<evidence type="ECO:0000259" key="3">
    <source>
        <dbReference type="Pfam" id="PF13600"/>
    </source>
</evidence>
<feature type="chain" id="PRO_5014734551" evidence="1">
    <location>
        <begin position="20"/>
        <end position="554"/>
    </location>
</feature>
<dbReference type="AlphaFoldDB" id="A0A2M8W667"/>
<dbReference type="OrthoDB" id="580912at2"/>
<evidence type="ECO:0000256" key="1">
    <source>
        <dbReference type="SAM" id="SignalP"/>
    </source>
</evidence>
<comment type="caution">
    <text evidence="4">The sequence shown here is derived from an EMBL/GenBank/DDBJ whole genome shotgun (WGS) entry which is preliminary data.</text>
</comment>